<dbReference type="CDD" id="cd07415">
    <property type="entry name" value="MPP_PP2A_PP4_PP6"/>
    <property type="match status" value="1"/>
</dbReference>
<dbReference type="PROSITE" id="PS00125">
    <property type="entry name" value="SER_THR_PHOSPHATASE"/>
    <property type="match status" value="1"/>
</dbReference>
<dbReference type="EMBL" id="GL984106">
    <property type="protein sequence ID" value="EGR29793.1"/>
    <property type="molecule type" value="Genomic_DNA"/>
</dbReference>
<keyword evidence="1" id="KW-0479">Metal-binding</keyword>
<comment type="similarity">
    <text evidence="4">Belongs to the PPP phosphatase family.</text>
</comment>
<dbReference type="EC" id="3.1.3.16" evidence="4"/>
<evidence type="ECO:0000256" key="1">
    <source>
        <dbReference type="ARBA" id="ARBA00022723"/>
    </source>
</evidence>
<dbReference type="OrthoDB" id="282434at2759"/>
<dbReference type="InParanoid" id="G0QYD0"/>
<evidence type="ECO:0000313" key="7">
    <source>
        <dbReference type="Proteomes" id="UP000008983"/>
    </source>
</evidence>
<keyword evidence="3" id="KW-0464">Manganese</keyword>
<evidence type="ECO:0000256" key="4">
    <source>
        <dbReference type="RuleBase" id="RU004273"/>
    </source>
</evidence>
<comment type="catalytic activity">
    <reaction evidence="4">
        <text>O-phospho-L-threonyl-[protein] + H2O = L-threonyl-[protein] + phosphate</text>
        <dbReference type="Rhea" id="RHEA:47004"/>
        <dbReference type="Rhea" id="RHEA-COMP:11060"/>
        <dbReference type="Rhea" id="RHEA-COMP:11605"/>
        <dbReference type="ChEBI" id="CHEBI:15377"/>
        <dbReference type="ChEBI" id="CHEBI:30013"/>
        <dbReference type="ChEBI" id="CHEBI:43474"/>
        <dbReference type="ChEBI" id="CHEBI:61977"/>
        <dbReference type="EC" id="3.1.3.16"/>
    </reaction>
</comment>
<proteinExistence type="inferred from homology"/>
<organism evidence="6 7">
    <name type="scientific">Ichthyophthirius multifiliis</name>
    <name type="common">White spot disease agent</name>
    <name type="synonym">Ich</name>
    <dbReference type="NCBI Taxonomy" id="5932"/>
    <lineage>
        <taxon>Eukaryota</taxon>
        <taxon>Sar</taxon>
        <taxon>Alveolata</taxon>
        <taxon>Ciliophora</taxon>
        <taxon>Intramacronucleata</taxon>
        <taxon>Oligohymenophorea</taxon>
        <taxon>Hymenostomatida</taxon>
        <taxon>Ophryoglenina</taxon>
        <taxon>Ichthyophthirius</taxon>
    </lineage>
</organism>
<dbReference type="InterPro" id="IPR029052">
    <property type="entry name" value="Metallo-depent_PP-like"/>
</dbReference>
<name>G0QYD0_ICHMU</name>
<gene>
    <name evidence="6" type="ORF">IMG5_148750</name>
</gene>
<dbReference type="STRING" id="857967.G0QYD0"/>
<feature type="domain" description="Serine/threonine specific protein phosphatases" evidence="5">
    <location>
        <begin position="117"/>
        <end position="122"/>
    </location>
</feature>
<evidence type="ECO:0000256" key="2">
    <source>
        <dbReference type="ARBA" id="ARBA00022801"/>
    </source>
</evidence>
<dbReference type="SUPFAM" id="SSF56300">
    <property type="entry name" value="Metallo-dependent phosphatases"/>
    <property type="match status" value="1"/>
</dbReference>
<dbReference type="InterPro" id="IPR006186">
    <property type="entry name" value="Ser/Thr-sp_prot-phosphatase"/>
</dbReference>
<dbReference type="Proteomes" id="UP000008983">
    <property type="component" value="Unassembled WGS sequence"/>
</dbReference>
<dbReference type="eggNOG" id="KOG0371">
    <property type="taxonomic scope" value="Eukaryota"/>
</dbReference>
<dbReference type="GO" id="GO:0046872">
    <property type="term" value="F:metal ion binding"/>
    <property type="evidence" value="ECO:0007669"/>
    <property type="project" value="UniProtKB-KW"/>
</dbReference>
<dbReference type="Pfam" id="PF00149">
    <property type="entry name" value="Metallophos"/>
    <property type="match status" value="1"/>
</dbReference>
<evidence type="ECO:0000259" key="5">
    <source>
        <dbReference type="PROSITE" id="PS00125"/>
    </source>
</evidence>
<dbReference type="RefSeq" id="XP_004031029.1">
    <property type="nucleotide sequence ID" value="XM_004030981.1"/>
</dbReference>
<dbReference type="InterPro" id="IPR004843">
    <property type="entry name" value="Calcineurin-like_PHP"/>
</dbReference>
<keyword evidence="2 4" id="KW-0378">Hydrolase</keyword>
<keyword evidence="7" id="KW-1185">Reference proteome</keyword>
<evidence type="ECO:0000313" key="6">
    <source>
        <dbReference type="EMBL" id="EGR29793.1"/>
    </source>
</evidence>
<dbReference type="AlphaFoldDB" id="G0QYD0"/>
<dbReference type="GO" id="GO:0004722">
    <property type="term" value="F:protein serine/threonine phosphatase activity"/>
    <property type="evidence" value="ECO:0007669"/>
    <property type="project" value="UniProtKB-EC"/>
</dbReference>
<reference evidence="6 7" key="1">
    <citation type="submission" date="2011-07" db="EMBL/GenBank/DDBJ databases">
        <authorList>
            <person name="Coyne R."/>
            <person name="Brami D."/>
            <person name="Johnson J."/>
            <person name="Hostetler J."/>
            <person name="Hannick L."/>
            <person name="Clark T."/>
            <person name="Cassidy-Hanley D."/>
            <person name="Inman J."/>
        </authorList>
    </citation>
    <scope>NUCLEOTIDE SEQUENCE [LARGE SCALE GENOMIC DNA]</scope>
    <source>
        <strain evidence="6 7">G5</strain>
    </source>
</reference>
<dbReference type="PRINTS" id="PR00114">
    <property type="entry name" value="STPHPHTASE"/>
</dbReference>
<dbReference type="InterPro" id="IPR047129">
    <property type="entry name" value="PPA2-like"/>
</dbReference>
<dbReference type="Gene3D" id="3.60.21.10">
    <property type="match status" value="1"/>
</dbReference>
<dbReference type="SMART" id="SM00156">
    <property type="entry name" value="PP2Ac"/>
    <property type="match status" value="1"/>
</dbReference>
<dbReference type="GeneID" id="14905886"/>
<dbReference type="PANTHER" id="PTHR45619">
    <property type="entry name" value="SERINE/THREONINE-PROTEIN PHOSPHATASE PP2A-RELATED"/>
    <property type="match status" value="1"/>
</dbReference>
<dbReference type="OMA" id="YYVEIAT"/>
<protein>
    <recommendedName>
        <fullName evidence="4">Serine/threonine-protein phosphatase</fullName>
        <ecNumber evidence="4">3.1.3.16</ecNumber>
    </recommendedName>
</protein>
<accession>G0QYD0</accession>
<evidence type="ECO:0000256" key="3">
    <source>
        <dbReference type="ARBA" id="ARBA00023211"/>
    </source>
</evidence>
<sequence length="329" mass="38040">MPPKFSQSEIGNFDKYIEQLYQCKVLAESDVKILCDKIKEILAEEKNVATCKAPVTVCGDVHGQFHDLIELFRIGGKPPDTNYLFMGDYVDRGSNSVETVSLIFALKVRYKDRIVILRGNHENREINKIYGFYDECNKKYGNENVWKYFTDAFLYLPLAAVVESQIFCLHGGLSPAIENLDQIRSINRFQDVPHEGPMCDLLWSDPDDQRTGWGLSPRGAGWTWGLDISEKYIHQNKLKMIARAHQLVMDVKKTKKYQRNQLYKIKGYNQVHQKKCVTIFSAPNYCYRCGNQASIMEVDDGLKLNFMQFEPAPRTNEPHVTRRVPDYFL</sequence>